<proteinExistence type="predicted"/>
<dbReference type="PRINTS" id="PR00007">
    <property type="entry name" value="COMPLEMNTC1Q"/>
</dbReference>
<feature type="signal peptide" evidence="5">
    <location>
        <begin position="1"/>
        <end position="20"/>
    </location>
</feature>
<feature type="domain" description="C1q" evidence="6">
    <location>
        <begin position="91"/>
        <end position="230"/>
    </location>
</feature>
<dbReference type="PANTHER" id="PTHR22923">
    <property type="entry name" value="CEREBELLIN-RELATED"/>
    <property type="match status" value="1"/>
</dbReference>
<keyword evidence="4" id="KW-0175">Coiled coil</keyword>
<dbReference type="GO" id="GO:0005576">
    <property type="term" value="C:extracellular region"/>
    <property type="evidence" value="ECO:0007669"/>
    <property type="project" value="UniProtKB-SubCell"/>
</dbReference>
<comment type="caution">
    <text evidence="7">The sequence shown here is derived from an EMBL/GenBank/DDBJ whole genome shotgun (WGS) entry which is preliminary data.</text>
</comment>
<dbReference type="PROSITE" id="PS50871">
    <property type="entry name" value="C1Q"/>
    <property type="match status" value="1"/>
</dbReference>
<keyword evidence="8" id="KW-1185">Reference proteome</keyword>
<dbReference type="Proteomes" id="UP001460270">
    <property type="component" value="Unassembled WGS sequence"/>
</dbReference>
<evidence type="ECO:0000313" key="7">
    <source>
        <dbReference type="EMBL" id="KAK7938788.1"/>
    </source>
</evidence>
<dbReference type="PANTHER" id="PTHR22923:SF102">
    <property type="entry name" value="CEREBELLIN 13-RELATED"/>
    <property type="match status" value="1"/>
</dbReference>
<keyword evidence="3 5" id="KW-0732">Signal</keyword>
<dbReference type="Gene3D" id="2.60.120.40">
    <property type="match status" value="1"/>
</dbReference>
<evidence type="ECO:0000256" key="2">
    <source>
        <dbReference type="ARBA" id="ARBA00022525"/>
    </source>
</evidence>
<evidence type="ECO:0000259" key="6">
    <source>
        <dbReference type="PROSITE" id="PS50871"/>
    </source>
</evidence>
<dbReference type="InterPro" id="IPR001073">
    <property type="entry name" value="C1q_dom"/>
</dbReference>
<feature type="chain" id="PRO_5043743518" description="C1q domain-containing protein" evidence="5">
    <location>
        <begin position="21"/>
        <end position="230"/>
    </location>
</feature>
<evidence type="ECO:0000256" key="1">
    <source>
        <dbReference type="ARBA" id="ARBA00004613"/>
    </source>
</evidence>
<evidence type="ECO:0000313" key="8">
    <source>
        <dbReference type="Proteomes" id="UP001460270"/>
    </source>
</evidence>
<name>A0AAW0PU90_9GOBI</name>
<dbReference type="AlphaFoldDB" id="A0AAW0PU90"/>
<organism evidence="7 8">
    <name type="scientific">Mugilogobius chulae</name>
    <name type="common">yellowstripe goby</name>
    <dbReference type="NCBI Taxonomy" id="88201"/>
    <lineage>
        <taxon>Eukaryota</taxon>
        <taxon>Metazoa</taxon>
        <taxon>Chordata</taxon>
        <taxon>Craniata</taxon>
        <taxon>Vertebrata</taxon>
        <taxon>Euteleostomi</taxon>
        <taxon>Actinopterygii</taxon>
        <taxon>Neopterygii</taxon>
        <taxon>Teleostei</taxon>
        <taxon>Neoteleostei</taxon>
        <taxon>Acanthomorphata</taxon>
        <taxon>Gobiaria</taxon>
        <taxon>Gobiiformes</taxon>
        <taxon>Gobioidei</taxon>
        <taxon>Gobiidae</taxon>
        <taxon>Gobionellinae</taxon>
        <taxon>Mugilogobius</taxon>
    </lineage>
</organism>
<reference evidence="8" key="1">
    <citation type="submission" date="2024-04" db="EMBL/GenBank/DDBJ databases">
        <title>Salinicola lusitanus LLJ914,a marine bacterium isolated from the Okinawa Trough.</title>
        <authorList>
            <person name="Li J."/>
        </authorList>
    </citation>
    <scope>NUCLEOTIDE SEQUENCE [LARGE SCALE GENOMIC DNA]</scope>
</reference>
<sequence length="230" mass="25932">MENSVCVFVLLLLVPSVVSAQGDIDAVIRELRAKIEYLQFENQAQESRLRVVDEKLQQQKLDLKAQADELESLKSKSNVTEKKVETLTRDQTVSKVAFSAALVDTTNEVQYGPNSNVTTLVYKHLVLNTGDAYNSQTGIFTAPVRGVYHFVVHIHNVFKGQIAEVYLMKNGEGTYMTFEEQSSGRGTASNSITLLLEVGDRIYVQLPAHRQIYDNWYHHCTFSGHLLFTM</sequence>
<protein>
    <recommendedName>
        <fullName evidence="6">C1q domain-containing protein</fullName>
    </recommendedName>
</protein>
<dbReference type="SUPFAM" id="SSF49842">
    <property type="entry name" value="TNF-like"/>
    <property type="match status" value="1"/>
</dbReference>
<dbReference type="SMART" id="SM00110">
    <property type="entry name" value="C1Q"/>
    <property type="match status" value="1"/>
</dbReference>
<evidence type="ECO:0000256" key="4">
    <source>
        <dbReference type="SAM" id="Coils"/>
    </source>
</evidence>
<dbReference type="InterPro" id="IPR050822">
    <property type="entry name" value="Cerebellin_Synaptic_Org"/>
</dbReference>
<dbReference type="EMBL" id="JBBPFD010000002">
    <property type="protein sequence ID" value="KAK7938788.1"/>
    <property type="molecule type" value="Genomic_DNA"/>
</dbReference>
<comment type="subcellular location">
    <subcellularLocation>
        <location evidence="1">Secreted</location>
    </subcellularLocation>
</comment>
<dbReference type="Pfam" id="PF00386">
    <property type="entry name" value="C1q"/>
    <property type="match status" value="1"/>
</dbReference>
<gene>
    <name evidence="7" type="ORF">WMY93_002114</name>
</gene>
<evidence type="ECO:0000256" key="3">
    <source>
        <dbReference type="ARBA" id="ARBA00022729"/>
    </source>
</evidence>
<feature type="coiled-coil region" evidence="4">
    <location>
        <begin position="28"/>
        <end position="90"/>
    </location>
</feature>
<evidence type="ECO:0000256" key="5">
    <source>
        <dbReference type="SAM" id="SignalP"/>
    </source>
</evidence>
<keyword evidence="2" id="KW-0964">Secreted</keyword>
<accession>A0AAW0PU90</accession>
<dbReference type="InterPro" id="IPR008983">
    <property type="entry name" value="Tumour_necrosis_fac-like_dom"/>
</dbReference>